<gene>
    <name evidence="2" type="primary">flgL</name>
    <name evidence="2" type="ORF">GWK41_02095</name>
</gene>
<dbReference type="Proteomes" id="UP000772812">
    <property type="component" value="Unassembled WGS sequence"/>
</dbReference>
<keyword evidence="1" id="KW-0175">Coiled coil</keyword>
<keyword evidence="2" id="KW-0969">Cilium</keyword>
<dbReference type="RefSeq" id="WP_200673258.1">
    <property type="nucleotide sequence ID" value="NZ_JAACYA010000001.1"/>
</dbReference>
<dbReference type="InterPro" id="IPR013384">
    <property type="entry name" value="Flagell_FlgL"/>
</dbReference>
<keyword evidence="3" id="KW-1185">Reference proteome</keyword>
<reference evidence="2 3" key="1">
    <citation type="journal article" date="2021" name="Syst. Appl. Microbiol.">
        <title>Persephonella atlantica sp. nov.: How to adapt to physico-chemical gradients in high temperature hydrothermal habitats.</title>
        <authorList>
            <person name="Francois D.X."/>
            <person name="Godfroy A."/>
            <person name="Mathien C."/>
            <person name="Aube J."/>
            <person name="Cathalot C."/>
            <person name="Lesongeur F."/>
            <person name="L'Haridon S."/>
            <person name="Philippon X."/>
            <person name="Roussel E.G."/>
        </authorList>
    </citation>
    <scope>NUCLEOTIDE SEQUENCE [LARGE SCALE GENOMIC DNA]</scope>
    <source>
        <strain evidence="2 3">MO1340</strain>
    </source>
</reference>
<comment type="caution">
    <text evidence="2">The sequence shown here is derived from an EMBL/GenBank/DDBJ whole genome shotgun (WGS) entry which is preliminary data.</text>
</comment>
<sequence>MRIPDIAFFDTFIKYDRLREKDLERYTKELASGKKILTPSDSTVDNVRSLRFKKLKSDIETYNRNIDMVKTNLDVAESTLGNIVETGKEVRVDIINLMNHGVLDYEDARIFRDYLQSMRDYMINQANISVGDSRLFGGVKSQVNPFDSRGIYQGEFVDTTVPVAPGVELNTTFIGKDYLGTIPSGVWIDTDTDNTIDPNEVNHKIGMVKAIDDIIQIIDSGNLDRLHSYISDLGYNNPTDTVVGAGESGTLNISYGSVNISVNYNDTTTLNDLVNAINTAPTNNGNVEAFVFQDRDGIYRLGLSGKDKNVNISVSDSSGALLKRTGELRRILDTFDRGFDGVSQHRSLIGTQINVADNIKTMNQQQQVEFENLISKIEDADYAGVIAKLEQSRTAYQALLASIAQNKDLSLLKFYE</sequence>
<dbReference type="PANTHER" id="PTHR42792">
    <property type="entry name" value="FLAGELLIN"/>
    <property type="match status" value="1"/>
</dbReference>
<keyword evidence="2" id="KW-0282">Flagellum</keyword>
<feature type="coiled-coil region" evidence="1">
    <location>
        <begin position="52"/>
        <end position="79"/>
    </location>
</feature>
<evidence type="ECO:0000313" key="2">
    <source>
        <dbReference type="EMBL" id="MBK3331857.1"/>
    </source>
</evidence>
<protein>
    <submittedName>
        <fullName evidence="2">Flagellar hook-associated protein 3</fullName>
    </submittedName>
</protein>
<dbReference type="InterPro" id="IPR018247">
    <property type="entry name" value="EF_Hand_1_Ca_BS"/>
</dbReference>
<name>A0ABS1GGH4_9AQUI</name>
<dbReference type="PROSITE" id="PS00018">
    <property type="entry name" value="EF_HAND_1"/>
    <property type="match status" value="1"/>
</dbReference>
<organism evidence="2 3">
    <name type="scientific">Persephonella atlantica</name>
    <dbReference type="NCBI Taxonomy" id="2699429"/>
    <lineage>
        <taxon>Bacteria</taxon>
        <taxon>Pseudomonadati</taxon>
        <taxon>Aquificota</taxon>
        <taxon>Aquificia</taxon>
        <taxon>Aquificales</taxon>
        <taxon>Hydrogenothermaceae</taxon>
        <taxon>Persephonella</taxon>
    </lineage>
</organism>
<keyword evidence="2" id="KW-0966">Cell projection</keyword>
<evidence type="ECO:0000313" key="3">
    <source>
        <dbReference type="Proteomes" id="UP000772812"/>
    </source>
</evidence>
<dbReference type="PANTHER" id="PTHR42792:SF1">
    <property type="entry name" value="FLAGELLAR HOOK-ASSOCIATED PROTEIN 3"/>
    <property type="match status" value="1"/>
</dbReference>
<dbReference type="NCBIfam" id="TIGR02550">
    <property type="entry name" value="flagell_flgL"/>
    <property type="match status" value="1"/>
</dbReference>
<dbReference type="EMBL" id="JAACYA010000001">
    <property type="protein sequence ID" value="MBK3331857.1"/>
    <property type="molecule type" value="Genomic_DNA"/>
</dbReference>
<dbReference type="Gene3D" id="1.20.1330.10">
    <property type="entry name" value="f41 fragment of flagellin, N-terminal domain"/>
    <property type="match status" value="2"/>
</dbReference>
<dbReference type="InterPro" id="IPR001492">
    <property type="entry name" value="Flagellin"/>
</dbReference>
<dbReference type="SUPFAM" id="SSF64518">
    <property type="entry name" value="Phase 1 flagellin"/>
    <property type="match status" value="1"/>
</dbReference>
<proteinExistence type="predicted"/>
<accession>A0ABS1GGH4</accession>
<evidence type="ECO:0000256" key="1">
    <source>
        <dbReference type="SAM" id="Coils"/>
    </source>
</evidence>